<protein>
    <submittedName>
        <fullName evidence="2">Uncharacterized protein</fullName>
    </submittedName>
</protein>
<evidence type="ECO:0000256" key="1">
    <source>
        <dbReference type="SAM" id="MobiDB-lite"/>
    </source>
</evidence>
<evidence type="ECO:0000313" key="3">
    <source>
        <dbReference type="Proteomes" id="UP001589575"/>
    </source>
</evidence>
<keyword evidence="3" id="KW-1185">Reference proteome</keyword>
<evidence type="ECO:0000313" key="2">
    <source>
        <dbReference type="EMBL" id="MFB9072558.1"/>
    </source>
</evidence>
<proteinExistence type="predicted"/>
<feature type="compositionally biased region" description="Basic residues" evidence="1">
    <location>
        <begin position="33"/>
        <end position="45"/>
    </location>
</feature>
<sequence>MRLFSRSHEEREAADAARSPSGDRPDDGGGDRLRHRRHRAHPAPL</sequence>
<feature type="region of interest" description="Disordered" evidence="1">
    <location>
        <begin position="1"/>
        <end position="45"/>
    </location>
</feature>
<dbReference type="EMBL" id="JBHMFI010000001">
    <property type="protein sequence ID" value="MFB9072558.1"/>
    <property type="molecule type" value="Genomic_DNA"/>
</dbReference>
<gene>
    <name evidence="2" type="ORF">ACFFX0_15675</name>
</gene>
<name>A0ABV5G0U6_9MICC</name>
<feature type="compositionally biased region" description="Basic and acidic residues" evidence="1">
    <location>
        <begin position="1"/>
        <end position="32"/>
    </location>
</feature>
<organism evidence="2 3">
    <name type="scientific">Citricoccus parietis</name>
    <dbReference type="NCBI Taxonomy" id="592307"/>
    <lineage>
        <taxon>Bacteria</taxon>
        <taxon>Bacillati</taxon>
        <taxon>Actinomycetota</taxon>
        <taxon>Actinomycetes</taxon>
        <taxon>Micrococcales</taxon>
        <taxon>Micrococcaceae</taxon>
        <taxon>Citricoccus</taxon>
    </lineage>
</organism>
<dbReference type="Proteomes" id="UP001589575">
    <property type="component" value="Unassembled WGS sequence"/>
</dbReference>
<accession>A0ABV5G0U6</accession>
<reference evidence="2 3" key="1">
    <citation type="submission" date="2024-09" db="EMBL/GenBank/DDBJ databases">
        <authorList>
            <person name="Sun Q."/>
            <person name="Mori K."/>
        </authorList>
    </citation>
    <scope>NUCLEOTIDE SEQUENCE [LARGE SCALE GENOMIC DNA]</scope>
    <source>
        <strain evidence="2 3">CCM 7609</strain>
    </source>
</reference>
<comment type="caution">
    <text evidence="2">The sequence shown here is derived from an EMBL/GenBank/DDBJ whole genome shotgun (WGS) entry which is preliminary data.</text>
</comment>